<evidence type="ECO:0000259" key="1">
    <source>
        <dbReference type="Pfam" id="PF13676"/>
    </source>
</evidence>
<dbReference type="InterPro" id="IPR035897">
    <property type="entry name" value="Toll_tir_struct_dom_sf"/>
</dbReference>
<gene>
    <name evidence="2" type="ORF">LCGC14_2958660</name>
</gene>
<dbReference type="EMBL" id="LAZR01059825">
    <property type="protein sequence ID" value="KKK66978.1"/>
    <property type="molecule type" value="Genomic_DNA"/>
</dbReference>
<accession>A0A0F8XDR3</accession>
<name>A0A0F8XDR3_9ZZZZ</name>
<evidence type="ECO:0000313" key="2">
    <source>
        <dbReference type="EMBL" id="KKK66978.1"/>
    </source>
</evidence>
<organism evidence="2">
    <name type="scientific">marine sediment metagenome</name>
    <dbReference type="NCBI Taxonomy" id="412755"/>
    <lineage>
        <taxon>unclassified sequences</taxon>
        <taxon>metagenomes</taxon>
        <taxon>ecological metagenomes</taxon>
    </lineage>
</organism>
<proteinExistence type="predicted"/>
<dbReference type="AlphaFoldDB" id="A0A0F8XDR3"/>
<dbReference type="Pfam" id="PF13676">
    <property type="entry name" value="TIR_2"/>
    <property type="match status" value="1"/>
</dbReference>
<feature type="non-terminal residue" evidence="2">
    <location>
        <position position="39"/>
    </location>
</feature>
<protein>
    <recommendedName>
        <fullName evidence="1">TIR domain-containing protein</fullName>
    </recommendedName>
</protein>
<dbReference type="InterPro" id="IPR000157">
    <property type="entry name" value="TIR_dom"/>
</dbReference>
<dbReference type="SUPFAM" id="SSF52200">
    <property type="entry name" value="Toll/Interleukin receptor TIR domain"/>
    <property type="match status" value="1"/>
</dbReference>
<dbReference type="GO" id="GO:0007165">
    <property type="term" value="P:signal transduction"/>
    <property type="evidence" value="ECO:0007669"/>
    <property type="project" value="InterPro"/>
</dbReference>
<feature type="domain" description="TIR" evidence="1">
    <location>
        <begin position="4"/>
        <end position="39"/>
    </location>
</feature>
<comment type="caution">
    <text evidence="2">The sequence shown here is derived from an EMBL/GenBank/DDBJ whole genome shotgun (WGS) entry which is preliminary data.</text>
</comment>
<dbReference type="Gene3D" id="3.40.50.10140">
    <property type="entry name" value="Toll/interleukin-1 receptor homology (TIR) domain"/>
    <property type="match status" value="1"/>
</dbReference>
<reference evidence="2" key="1">
    <citation type="journal article" date="2015" name="Nature">
        <title>Complex archaea that bridge the gap between prokaryotes and eukaryotes.</title>
        <authorList>
            <person name="Spang A."/>
            <person name="Saw J.H."/>
            <person name="Jorgensen S.L."/>
            <person name="Zaremba-Niedzwiedzka K."/>
            <person name="Martijn J."/>
            <person name="Lind A.E."/>
            <person name="van Eijk R."/>
            <person name="Schleper C."/>
            <person name="Guy L."/>
            <person name="Ettema T.J."/>
        </authorList>
    </citation>
    <scope>NUCLEOTIDE SEQUENCE</scope>
</reference>
<sequence length="39" mass="4697">MPLFISYSHNDRDFVDRLATQLVAHKVNVWLDRWEMHVG</sequence>